<dbReference type="PANTHER" id="PTHR23187:SF3">
    <property type="entry name" value="SUMO-INTERACTING MOTIF-CONTAINING PROTEIN 1"/>
    <property type="match status" value="1"/>
</dbReference>
<dbReference type="GO" id="GO:0030017">
    <property type="term" value="C:sarcomere"/>
    <property type="evidence" value="ECO:0007669"/>
    <property type="project" value="Ensembl"/>
</dbReference>
<reference evidence="2 3" key="1">
    <citation type="submission" date="2017-10" db="EMBL/GenBank/DDBJ databases">
        <title>A new Pekin duck reference genome.</title>
        <authorList>
            <person name="Hou Z.-C."/>
            <person name="Zhou Z.-K."/>
            <person name="Zhu F."/>
            <person name="Hou S.-S."/>
        </authorList>
    </citation>
    <scope>NUCLEOTIDE SEQUENCE [LARGE SCALE GENOMIC DNA]</scope>
</reference>
<organism evidence="2 3">
    <name type="scientific">Anas platyrhynchos platyrhynchos</name>
    <name type="common">Northern mallard</name>
    <dbReference type="NCBI Taxonomy" id="8840"/>
    <lineage>
        <taxon>Eukaryota</taxon>
        <taxon>Metazoa</taxon>
        <taxon>Chordata</taxon>
        <taxon>Craniata</taxon>
        <taxon>Vertebrata</taxon>
        <taxon>Euteleostomi</taxon>
        <taxon>Archelosauria</taxon>
        <taxon>Archosauria</taxon>
        <taxon>Dinosauria</taxon>
        <taxon>Saurischia</taxon>
        <taxon>Theropoda</taxon>
        <taxon>Coelurosauria</taxon>
        <taxon>Aves</taxon>
        <taxon>Neognathae</taxon>
        <taxon>Galloanserae</taxon>
        <taxon>Anseriformes</taxon>
        <taxon>Anatidae</taxon>
        <taxon>Anatinae</taxon>
        <taxon>Anas</taxon>
    </lineage>
</organism>
<feature type="region of interest" description="Disordered" evidence="1">
    <location>
        <begin position="357"/>
        <end position="401"/>
    </location>
</feature>
<evidence type="ECO:0000256" key="1">
    <source>
        <dbReference type="SAM" id="MobiDB-lite"/>
    </source>
</evidence>
<evidence type="ECO:0000313" key="3">
    <source>
        <dbReference type="Proteomes" id="UP000016666"/>
    </source>
</evidence>
<feature type="region of interest" description="Disordered" evidence="1">
    <location>
        <begin position="1"/>
        <end position="112"/>
    </location>
</feature>
<feature type="compositionally biased region" description="Pro residues" evidence="1">
    <location>
        <begin position="98"/>
        <end position="109"/>
    </location>
</feature>
<name>U3IP56_ANAPP</name>
<feature type="region of interest" description="Disordered" evidence="1">
    <location>
        <begin position="180"/>
        <end position="202"/>
    </location>
</feature>
<protein>
    <submittedName>
        <fullName evidence="2">SUMO interacting motifs containing 1</fullName>
    </submittedName>
</protein>
<feature type="compositionally biased region" description="Basic residues" evidence="1">
    <location>
        <begin position="191"/>
        <end position="202"/>
    </location>
</feature>
<dbReference type="Ensembl" id="ENSAPLT00000009715.2">
    <property type="protein sequence ID" value="ENSAPLP00000009029.2"/>
    <property type="gene ID" value="ENSAPLG00000009331.2"/>
</dbReference>
<dbReference type="InterPro" id="IPR052119">
    <property type="entry name" value="ElonginBC-PRC2_ViralRestrict"/>
</dbReference>
<dbReference type="GO" id="GO:0030414">
    <property type="term" value="F:peptidase inhibitor activity"/>
    <property type="evidence" value="ECO:0007669"/>
    <property type="project" value="Ensembl"/>
</dbReference>
<evidence type="ECO:0000313" key="2">
    <source>
        <dbReference type="Ensembl" id="ENSAPLP00000009029.2"/>
    </source>
</evidence>
<dbReference type="STRING" id="8840.ENSAPLP00000009029"/>
<dbReference type="PANTHER" id="PTHR23187">
    <property type="entry name" value="FLJ44216 PROTEIN-RELATED"/>
    <property type="match status" value="1"/>
</dbReference>
<reference evidence="2" key="3">
    <citation type="submission" date="2025-09" db="UniProtKB">
        <authorList>
            <consortium name="Ensembl"/>
        </authorList>
    </citation>
    <scope>IDENTIFICATION</scope>
</reference>
<dbReference type="HOGENOM" id="CLU_011688_1_0_1"/>
<dbReference type="AlphaFoldDB" id="U3IP56"/>
<accession>U3IP56</accession>
<dbReference type="Proteomes" id="UP000016666">
    <property type="component" value="Chromosome 14"/>
</dbReference>
<dbReference type="GO" id="GO:0016605">
    <property type="term" value="C:PML body"/>
    <property type="evidence" value="ECO:0007669"/>
    <property type="project" value="Ensembl"/>
</dbReference>
<dbReference type="GO" id="GO:0032184">
    <property type="term" value="F:SUMO polymer binding"/>
    <property type="evidence" value="ECO:0007669"/>
    <property type="project" value="Ensembl"/>
</dbReference>
<feature type="compositionally biased region" description="Low complexity" evidence="1">
    <location>
        <begin position="127"/>
        <end position="138"/>
    </location>
</feature>
<dbReference type="OMA" id="MENCSCL"/>
<gene>
    <name evidence="2" type="primary">SIMC1</name>
</gene>
<dbReference type="GeneTree" id="ENSGT00940000153451"/>
<feature type="compositionally biased region" description="Polar residues" evidence="1">
    <location>
        <begin position="29"/>
        <end position="46"/>
    </location>
</feature>
<keyword evidence="3" id="KW-1185">Reference proteome</keyword>
<reference evidence="2" key="2">
    <citation type="submission" date="2025-08" db="UniProtKB">
        <authorList>
            <consortium name="Ensembl"/>
        </authorList>
    </citation>
    <scope>IDENTIFICATION</scope>
</reference>
<sequence>MPRYLPHTPRYWTSDPGTSPHTPVLAPVSQYQISDPSTSPHTLVSPPNTPVPTPISQYLPHIPVPTPIPQYRSPYPSTGPHGRSLPQPGSPGGRRPPHLPPAPPPPPHQPVLLEQEDAGRLIERPRGQAAAAAAPAWPARRETPPWRGRGRRRLRAAPEPAPPAPDALPAAKMAAAPFLTGTASGGGRSPQQRRHRLLRRHRHRESPAEIIDLTCEDTSTETTPWSSVTVIDLTNEDTCSPPPPTDCADQEPAGPAGHASHPRLCFTTKQETEVAEGLSPAAPQHDAPAYPCAAADTAGTAENKGCCSPASSHHSSFCSPEQNCSTTTFNSDLGSLASMLLDPDLFSLSPSSLHSSSSSCGNCGTEEETPHTSQLKELPTSPSPVPGNIATSPGKAKGPLLEEGDSALKTATQQATSTPGRTTADSRVWLNKLRYFRRSGVHHLSFHGLTRNRETLQQKAELIPSRRLSMVQTTIEENFLEGTLHLLNDFVSGQHYPPKETISHLVRHILLNPHQGEVLKDTYMLLMKIQMLHPATTSTMGWNWALLKYIMEDQEKPPGRLLFLQYVVQTLEDDFQHNLRLRLLQKSIAKKVLSCNGCFSNVKEVVEWLVAAVTGIGFSQPQEAEGTHSAAARAECSSPAARPCSAGGAEALPSTVFAQKAMFLLQRMLSMAVEVDRSPNCNSYKIADLIFPFILNIPVRSQREALLNSMDSHLLRCKLLEMMFHHSCDVPTTLPLSLSKILYFLGHSSVLLQYQDDVATWQRWDEMLEYLSLLLISYQNVILDHLRSSLYERMDLIIQKAKPRLQDDDEISHLDIYLKTEDFLSRMQQLLGQPFPLQINEKVCMIQQLFLIFTAT</sequence>
<feature type="region of interest" description="Disordered" evidence="1">
    <location>
        <begin position="239"/>
        <end position="262"/>
    </location>
</feature>
<feature type="region of interest" description="Disordered" evidence="1">
    <location>
        <begin position="126"/>
        <end position="168"/>
    </location>
</feature>
<proteinExistence type="predicted"/>